<name>A0A9D4K0V7_DREPO</name>
<protein>
    <submittedName>
        <fullName evidence="1">Uncharacterized protein</fullName>
    </submittedName>
</protein>
<comment type="caution">
    <text evidence="1">The sequence shown here is derived from an EMBL/GenBank/DDBJ whole genome shotgun (WGS) entry which is preliminary data.</text>
</comment>
<feature type="non-terminal residue" evidence="1">
    <location>
        <position position="53"/>
    </location>
</feature>
<evidence type="ECO:0000313" key="1">
    <source>
        <dbReference type="EMBL" id="KAH3830269.1"/>
    </source>
</evidence>
<proteinExistence type="predicted"/>
<keyword evidence="2" id="KW-1185">Reference proteome</keyword>
<organism evidence="1 2">
    <name type="scientific">Dreissena polymorpha</name>
    <name type="common">Zebra mussel</name>
    <name type="synonym">Mytilus polymorpha</name>
    <dbReference type="NCBI Taxonomy" id="45954"/>
    <lineage>
        <taxon>Eukaryota</taxon>
        <taxon>Metazoa</taxon>
        <taxon>Spiralia</taxon>
        <taxon>Lophotrochozoa</taxon>
        <taxon>Mollusca</taxon>
        <taxon>Bivalvia</taxon>
        <taxon>Autobranchia</taxon>
        <taxon>Heteroconchia</taxon>
        <taxon>Euheterodonta</taxon>
        <taxon>Imparidentia</taxon>
        <taxon>Neoheterodontei</taxon>
        <taxon>Myida</taxon>
        <taxon>Dreissenoidea</taxon>
        <taxon>Dreissenidae</taxon>
        <taxon>Dreissena</taxon>
    </lineage>
</organism>
<gene>
    <name evidence="1" type="ORF">DPMN_103510</name>
</gene>
<dbReference type="Proteomes" id="UP000828390">
    <property type="component" value="Unassembled WGS sequence"/>
</dbReference>
<reference evidence="1" key="1">
    <citation type="journal article" date="2019" name="bioRxiv">
        <title>The Genome of the Zebra Mussel, Dreissena polymorpha: A Resource for Invasive Species Research.</title>
        <authorList>
            <person name="McCartney M.A."/>
            <person name="Auch B."/>
            <person name="Kono T."/>
            <person name="Mallez S."/>
            <person name="Zhang Y."/>
            <person name="Obille A."/>
            <person name="Becker A."/>
            <person name="Abrahante J.E."/>
            <person name="Garbe J."/>
            <person name="Badalamenti J.P."/>
            <person name="Herman A."/>
            <person name="Mangelson H."/>
            <person name="Liachko I."/>
            <person name="Sullivan S."/>
            <person name="Sone E.D."/>
            <person name="Koren S."/>
            <person name="Silverstein K.A.T."/>
            <person name="Beckman K.B."/>
            <person name="Gohl D.M."/>
        </authorList>
    </citation>
    <scope>NUCLEOTIDE SEQUENCE</scope>
    <source>
        <strain evidence="1">Duluth1</strain>
        <tissue evidence="1">Whole animal</tissue>
    </source>
</reference>
<reference evidence="1" key="2">
    <citation type="submission" date="2020-11" db="EMBL/GenBank/DDBJ databases">
        <authorList>
            <person name="McCartney M.A."/>
            <person name="Auch B."/>
            <person name="Kono T."/>
            <person name="Mallez S."/>
            <person name="Becker A."/>
            <person name="Gohl D.M."/>
            <person name="Silverstein K.A.T."/>
            <person name="Koren S."/>
            <person name="Bechman K.B."/>
            <person name="Herman A."/>
            <person name="Abrahante J.E."/>
            <person name="Garbe J."/>
        </authorList>
    </citation>
    <scope>NUCLEOTIDE SEQUENCE</scope>
    <source>
        <strain evidence="1">Duluth1</strain>
        <tissue evidence="1">Whole animal</tissue>
    </source>
</reference>
<dbReference type="EMBL" id="JAIWYP010000004">
    <property type="protein sequence ID" value="KAH3830269.1"/>
    <property type="molecule type" value="Genomic_DNA"/>
</dbReference>
<dbReference type="AlphaFoldDB" id="A0A9D4K0V7"/>
<accession>A0A9D4K0V7</accession>
<evidence type="ECO:0000313" key="2">
    <source>
        <dbReference type="Proteomes" id="UP000828390"/>
    </source>
</evidence>
<sequence length="53" mass="5768">MVSEAVTNMENDDTNESANTFHDHEQLLEAKTDHPLDTCIQAISISPGQGNTP</sequence>